<feature type="domain" description="Ig-like" evidence="3">
    <location>
        <begin position="267"/>
        <end position="357"/>
    </location>
</feature>
<dbReference type="InterPro" id="IPR007110">
    <property type="entry name" value="Ig-like_dom"/>
</dbReference>
<feature type="domain" description="Ig-like" evidence="3">
    <location>
        <begin position="3245"/>
        <end position="3332"/>
    </location>
</feature>
<dbReference type="InterPro" id="IPR013098">
    <property type="entry name" value="Ig_I-set"/>
</dbReference>
<dbReference type="FunFam" id="2.60.40.10:FF:000032">
    <property type="entry name" value="palladin isoform X1"/>
    <property type="match status" value="1"/>
</dbReference>
<evidence type="ECO:0000313" key="4">
    <source>
        <dbReference type="EMBL" id="CDW54858.1"/>
    </source>
</evidence>
<dbReference type="Proteomes" id="UP000030665">
    <property type="component" value="Unassembled WGS sequence"/>
</dbReference>
<dbReference type="OrthoDB" id="6612025at2759"/>
<feature type="domain" description="Ig-like" evidence="3">
    <location>
        <begin position="523"/>
        <end position="614"/>
    </location>
</feature>
<proteinExistence type="predicted"/>
<sequence>MNGARVKEGDRVCLQAKVAPKHDSRRSTFKARIGMISCFVANRIKMLFEFGYVSLSFNPVYREDNGMYTCVIRNRAGTSTSTASIVCESEEDIVSKTQHGDSVDSIKRIDNRELRVGPLEEERPEELMSLKAPHFVWNLTNAEVAEGQSVRFQGRVMPSNDPKLNVEWYFNRKPLLSGHRFRPAFDFGYVFLDILYAYPEDSGLYSIVARNQLGECVSEAQLTVKSKKTIYSESQHPDRLDRIEQLESVIPPSVGEQEQEQGSTQMPALRNQLRDMVLQEGANLHLDLRVEPKNDPHMTVDWFLNGHPVLTGSRTHFTFDFGYVALDVKQLIAEDSGQYTVVVRNDRGEVSSTCNVKIESETKRNKQTFKILYIICIRCSKSDRSYGSASAPVFVRPLNPSNSTLTENSRLHLECEVAPKQDSTMTVQWFKNGMPIPTGHRFKPFYDFGFASLDVIGVYPEDSGTYTCVLTNSLGSASSDANFVCVSSVQLATQHPQSYDQILILEAPKQKAADQEELPAATPQFVEKLCDQMQADEGQSVQLQCQVTPKDDPNLSVTWYFNGQPLKFSHRFRHSKDFGYIVLNILYVYPEDSGDYICLVRNGSGSAQSQCHLTCGSKKSMLTETCHPDSLKKIIELETPVPKPEGVEEQFTEPPKFMGDFSSAPKLLNEGDTFQIDCPVEPANDPNMVVEWFFNGKPLVASHRFRPMYQMGFASLEITDVYPEDSGLYTCRARNLNGQAEISAPLQCQGGEQILTQPNQPDSWKLIKEMEEKQELPAEEEIVETAPPHFVQPLSGELTVQEGQPVSFSCQFAPANDPTTSVEWYFNNTPLKQGSRQRHINDFGCVLLEIASVIPTDSGIYTCVARNKNGLDKTSIGLLCLPTGSLYLESQHEESWKKIKAFEEAQPERPSSPEVKFAAPNFTQVLQNVDNLAEGTSVRLQCRLEPLFDPTMKIAWFKNGQPLPQGNFTLFETIDFNTMHQESWNKIQEIENKPPVESVVEAPTIRAPIFVQPLEQAVAVNEGELAHFECRVEPTNDPDLRVLWLHNGRPLMNGHRFRTTHDFGFVTLDILHCLPEDSGTWTCQISNKLGVQECPAALQVAAKQSIQLDPCQPSSLKRIEEIEAPGVVPEAAPEPVFTSPIIVQQMDSVQHYEGQPVHFECRVEPANDPNMIVEWLHNGSPLKEGNRFRKTFDFGYISLDVAYSFPEDSGTYTCIVRNKMGQATSEANLTVLGRSGILAATSRPESWQKIQDFENRPAEMLEAAPVVFPGPKFVQTFRETTDSVEGQPVHLEALVEPLHDNSMRVEWSHNGAALPASSRVSCGNDFGLITFDIAYCLPEDQGSYQCRVVNSSGEAVASFSLNCAARPKILSDPFNLSSVEKIKVIEAPKVVEEAPEPTFGDKPIFTQPLKNVSDVPEGAPAYFECRVTPVNDPNLRIEWFFNGQPLRPSNRVIVSNDFGYVYLKIAGCTIHDSGVYLCKASNLCAEATTTASLGVIGGGNIQLESQHPTSYQKVQELEGLDKFPRKEIPEIEYEKPTFVELLHGVEEVAEGESASLACQVKPADDANLIVEWLLNNQPLPNSSRIQKLHEFGYVALDIVPLLVSDTGIYTCKIRNKSGEASSSASLKVIGSESLLLQSQHPSSWQKIQSLESKPEVVPEEIVEERKKPSIIEALNDVENAEEGLPVVLEARYEPSRDNAIVAEWLKNGQPVLASQLLKTFCELGYCSLTIPQAYADHSGVYTLKLRNGEGEAAASCTVRIQKQASILSAPQHESSWQKIKDLEKPKVADKPAEEVDYGTPAVTAHLNDVSVNEGEPAHFDCQYSPVDDPNLKIEWFCNNKPLSTGSKYAFSKDFGFCTLDIGYAYPEDSGVYSCKVSNRSGEASTSGTLKCEPKASLITDTRHQNALQKIAELEAPKQQEQLDVTPTAQTPIFTRPLEANFAVIEGQAVHFEANFEPINDPSLQVIWLHNGIPVEATSRIKSVSDFGFVVLDLSSTSKRDEGEWKCLLSNAAGSAECKAMLSCEAKESISFESQQPKSLPRIMELESLKEAEPLAAPNPPEPPKFLGQFEIADNLREGDTVHLESQLIPVEDATMKVEWLFNGRPLQFSHRFKPIYDFGFCVLDIMGVRAEDSGQYTCVATNASGRDSLCVSLLCNSEKSIYLDPIFSNKASAVYQLEESLRQKPEIPLAEVAKSAPVFVQPLENPSQLYDGDTLHLEAQLTPTNDPDLKVEWFVNGSPLKVSSRVKVLNDFGFAILEIAPVYSEDSGEYQCRAKNSVGEAVTVASVNCQPKARIIKDTQLPSSMSGAQEKIQALECPKQEPAPPLETIYPPPALTLTSEKMLSINEGQVAHFEFKLEPFDDPSIQVEWFRDGHPISHSSRMKTLHDFGFVVLEIAPAEPHDAGTYVCKATSKSGQDNAEVELKVQSMKGVSYDWLISKAAARDKITELEDYLQRPSDELVLPEQDFPAPTFVVPLQDVGQINEGEVVQLTCQLQPVRDPSMVIEWWHENRLIPYSSRIQTYQEFGHVTLVIQYVINEDSGEYTCRAVNAKGEAVTKICLRNTTSLRDPPHFSIQLPATIGEVKEGDPVHLECRVVPINDPKLALQWLFNGKPLITAHRFKMYADFGFVSLEILYAYAEDSGTFTCRASNQYGTDETSCKLTVSAKPTLILQRQAPPVSMSDLKRHLSQYTKMDILLNDQHLYQEGKMQKPEFLTPMGGVTVDEGDLCRFECQLWPVNDPNMKVEWYHNRQPVMLGHRFKLINDSGYVALVLLYALPVDSGQYSCVAVNKYGQSVLQADLVCAPRKHVDTTSQIPQGKSVSQISSDERALHWVPEIGFAFFFRADTEPKSRPVFTISPRRVQVSENEVARFECAVVSHPLAKVSWFINGKQAVPGSKYKLSYDGMHYLIINRVQPQEAGEVVCIAKNSEGVAQASTTLDVFRVDDFRSHNLKPAKREDEVELLQREERWKQEAMGTLKQAFETAPRADLQKLLRVETEKEAFQPLTTEELQKKFEKKKADDYMEKLAAPEQPKIIPPSGFTETVTLRPTPLQQRQLNLPAVETPTLASWQEEGVKLLSKDKEALFRRLPEKPPEQELPARDQVKLKSVAPKAVDTNELRSKTEREVYQLPGSEGVDVLLDVLQLAKVKRPTKTRQPPTIVQPLQPVQVESGKKVQLTCQFTGSQPLKTFWEKDGRRISDSFEFQVTFPTYNNVGTYTVTVENSAGKVQSSAKVDLVEKAKSDFSPKFLQGLLDIQHAGGETQFCVRVTGKPQPTVLWFKVGFLSDSRHSIKVDRDNYFLLISDTCPLDAGTYECVARNIHGEARCRANLTLSGKEPLEKFAPVFVEKLSPLSVQPKEPVEMGVKVDSRPDSSLQWFLEGILVERGPEVDIQTDRNASTIRFSSDIPKQYTVVVKAENEVGIAVDSAIVSFDLPKKAPTILTQPKTINIRRGEYIDLTMLVDGYPPPKLTWRVNGAYVEESENVRIYETDSQARLVFSTSSIPAKEIELLAENEVGTAVARINVHLLDWTAPQQVEVPKAPPLEGGMAPVIVVPLRDTIGDMEDRVKLSCQVRIKLLSHLLLFILSYGEP</sequence>
<dbReference type="PANTHER" id="PTHR47633">
    <property type="entry name" value="IMMUNOGLOBULIN"/>
    <property type="match status" value="1"/>
</dbReference>
<dbReference type="PROSITE" id="PS50835">
    <property type="entry name" value="IG_LIKE"/>
    <property type="match status" value="24"/>
</dbReference>
<feature type="domain" description="Ig-like" evidence="3">
    <location>
        <begin position="1931"/>
        <end position="2022"/>
    </location>
</feature>
<dbReference type="Gene3D" id="2.60.40.10">
    <property type="entry name" value="Immunoglobulins"/>
    <property type="match status" value="27"/>
</dbReference>
<reference evidence="4" key="2">
    <citation type="submission" date="2014-03" db="EMBL/GenBank/DDBJ databases">
        <title>The whipworm genome and dual-species transcriptomics of an intimate host-pathogen interaction.</title>
        <authorList>
            <person name="Foth B.J."/>
            <person name="Tsai I.J."/>
            <person name="Reid A.J."/>
            <person name="Bancroft A.J."/>
            <person name="Nichol S."/>
            <person name="Tracey A."/>
            <person name="Holroyd N."/>
            <person name="Cotton J.A."/>
            <person name="Stanley E.J."/>
            <person name="Zarowiecki M."/>
            <person name="Liu J.Z."/>
            <person name="Huckvale T."/>
            <person name="Cooper P.J."/>
            <person name="Grencis R.K."/>
            <person name="Berriman M."/>
        </authorList>
    </citation>
    <scope>NUCLEOTIDE SEQUENCE [LARGE SCALE GENOMIC DNA]</scope>
</reference>
<dbReference type="STRING" id="36087.A0A077Z5B7"/>
<keyword evidence="2" id="KW-0393">Immunoglobulin domain</keyword>
<feature type="domain" description="Ig-like" evidence="3">
    <location>
        <begin position="2470"/>
        <end position="2556"/>
    </location>
</feature>
<feature type="domain" description="Ig-like" evidence="3">
    <location>
        <begin position="920"/>
        <end position="961"/>
    </location>
</feature>
<feature type="domain" description="Ig-like" evidence="3">
    <location>
        <begin position="2852"/>
        <end position="2939"/>
    </location>
</feature>
<feature type="domain" description="Ig-like" evidence="3">
    <location>
        <begin position="2711"/>
        <end position="2801"/>
    </location>
</feature>
<dbReference type="PANTHER" id="PTHR47633:SF4">
    <property type="entry name" value="MYOPALLADIN ISOFORM X1"/>
    <property type="match status" value="1"/>
</dbReference>
<evidence type="ECO:0000313" key="5">
    <source>
        <dbReference type="Proteomes" id="UP000030665"/>
    </source>
</evidence>
<feature type="domain" description="Ig-like" evidence="3">
    <location>
        <begin position="2333"/>
        <end position="2424"/>
    </location>
</feature>
<feature type="domain" description="Ig-like" evidence="3">
    <location>
        <begin position="2197"/>
        <end position="2288"/>
    </location>
</feature>
<dbReference type="FunFam" id="2.60.40.10:FF:000119">
    <property type="entry name" value="Sallimus, isoform P"/>
    <property type="match status" value="7"/>
</dbReference>
<feature type="domain" description="Ig-like" evidence="3">
    <location>
        <begin position="392"/>
        <end position="484"/>
    </location>
</feature>
<evidence type="ECO:0000259" key="3">
    <source>
        <dbReference type="PROSITE" id="PS50835"/>
    </source>
</evidence>
<feature type="domain" description="Ig-like" evidence="3">
    <location>
        <begin position="133"/>
        <end position="223"/>
    </location>
</feature>
<reference evidence="4" key="1">
    <citation type="submission" date="2014-01" db="EMBL/GenBank/DDBJ databases">
        <authorList>
            <person name="Aslett M."/>
        </authorList>
    </citation>
    <scope>NUCLEOTIDE SEQUENCE</scope>
</reference>
<accession>A0A077Z5B7</accession>
<feature type="domain" description="Ig-like" evidence="3">
    <location>
        <begin position="2570"/>
        <end position="2664"/>
    </location>
</feature>
<evidence type="ECO:0000256" key="1">
    <source>
        <dbReference type="ARBA" id="ARBA00023157"/>
    </source>
</evidence>
<dbReference type="SUPFAM" id="SSF48726">
    <property type="entry name" value="Immunoglobulin"/>
    <property type="match status" value="27"/>
</dbReference>
<feature type="domain" description="Ig-like" evidence="3">
    <location>
        <begin position="2063"/>
        <end position="2152"/>
    </location>
</feature>
<keyword evidence="1" id="KW-1015">Disulfide bond</keyword>
<dbReference type="InterPro" id="IPR003598">
    <property type="entry name" value="Ig_sub2"/>
</dbReference>
<feature type="domain" description="Ig-like" evidence="3">
    <location>
        <begin position="1800"/>
        <end position="1890"/>
    </location>
</feature>
<dbReference type="SMART" id="SM00408">
    <property type="entry name" value="IGc2"/>
    <property type="match status" value="20"/>
</dbReference>
<protein>
    <submittedName>
        <fullName evidence="4">DUF1136 and I-set and Ig 2 domain containing prot ein</fullName>
    </submittedName>
</protein>
<dbReference type="CDD" id="cd00096">
    <property type="entry name" value="Ig"/>
    <property type="match status" value="5"/>
</dbReference>
<dbReference type="FunFam" id="2.60.40.10:FF:000962">
    <property type="entry name" value="titin isoform X1"/>
    <property type="match status" value="12"/>
</dbReference>
<feature type="domain" description="Ig-like" evidence="3">
    <location>
        <begin position="1403"/>
        <end position="1494"/>
    </location>
</feature>
<evidence type="ECO:0000256" key="2">
    <source>
        <dbReference type="ARBA" id="ARBA00023319"/>
    </source>
</evidence>
<feature type="domain" description="Ig-like" evidence="3">
    <location>
        <begin position="1271"/>
        <end position="1362"/>
    </location>
</feature>
<feature type="domain" description="Ig-like" evidence="3">
    <location>
        <begin position="655"/>
        <end position="743"/>
    </location>
</feature>
<organism evidence="4 5">
    <name type="scientific">Trichuris trichiura</name>
    <name type="common">Whipworm</name>
    <name type="synonym">Trichocephalus trichiurus</name>
    <dbReference type="NCBI Taxonomy" id="36087"/>
    <lineage>
        <taxon>Eukaryota</taxon>
        <taxon>Metazoa</taxon>
        <taxon>Ecdysozoa</taxon>
        <taxon>Nematoda</taxon>
        <taxon>Enoplea</taxon>
        <taxon>Dorylaimia</taxon>
        <taxon>Trichinellida</taxon>
        <taxon>Trichuridae</taxon>
        <taxon>Trichuris</taxon>
    </lineage>
</organism>
<dbReference type="InterPro" id="IPR003599">
    <property type="entry name" value="Ig_sub"/>
</dbReference>
<keyword evidence="5" id="KW-1185">Reference proteome</keyword>
<dbReference type="FunFam" id="2.60.40.10:FF:000697">
    <property type="entry name" value="titin isoform X1"/>
    <property type="match status" value="1"/>
</dbReference>
<feature type="domain" description="Ig-like" evidence="3">
    <location>
        <begin position="3156"/>
        <end position="3234"/>
    </location>
</feature>
<dbReference type="EMBL" id="HG805920">
    <property type="protein sequence ID" value="CDW54858.1"/>
    <property type="molecule type" value="Genomic_DNA"/>
</dbReference>
<dbReference type="SMART" id="SM00409">
    <property type="entry name" value="IG"/>
    <property type="match status" value="23"/>
</dbReference>
<dbReference type="InterPro" id="IPR013783">
    <property type="entry name" value="Ig-like_fold"/>
</dbReference>
<feature type="domain" description="Ig-like" evidence="3">
    <location>
        <begin position="1668"/>
        <end position="1759"/>
    </location>
</feature>
<feature type="domain" description="Ig-like" evidence="3">
    <location>
        <begin position="788"/>
        <end position="877"/>
    </location>
</feature>
<dbReference type="InterPro" id="IPR036179">
    <property type="entry name" value="Ig-like_dom_sf"/>
</dbReference>
<gene>
    <name evidence="4" type="ORF">TTRE_0000312801</name>
</gene>
<feature type="domain" description="Ig-like" evidence="3">
    <location>
        <begin position="1140"/>
        <end position="1230"/>
    </location>
</feature>
<dbReference type="Pfam" id="PF07679">
    <property type="entry name" value="I-set"/>
    <property type="match status" value="24"/>
</dbReference>
<feature type="domain" description="Ig-like" evidence="3">
    <location>
        <begin position="1003"/>
        <end position="1099"/>
    </location>
</feature>
<name>A0A077Z5B7_TRITR</name>
<feature type="domain" description="Ig-like" evidence="3">
    <location>
        <begin position="1536"/>
        <end position="1627"/>
    </location>
</feature>